<dbReference type="AlphaFoldDB" id="A0A059FTM4"/>
<proteinExistence type="predicted"/>
<dbReference type="EMBL" id="ARYK01000001">
    <property type="protein sequence ID" value="KCZ93957.1"/>
    <property type="molecule type" value="Genomic_DNA"/>
</dbReference>
<dbReference type="PATRIC" id="fig|1280950.3.peg.255"/>
<organism evidence="2 3">
    <name type="scientific">Hyphomonas johnsonii MHS-2</name>
    <dbReference type="NCBI Taxonomy" id="1280950"/>
    <lineage>
        <taxon>Bacteria</taxon>
        <taxon>Pseudomonadati</taxon>
        <taxon>Pseudomonadota</taxon>
        <taxon>Alphaproteobacteria</taxon>
        <taxon>Hyphomonadales</taxon>
        <taxon>Hyphomonadaceae</taxon>
        <taxon>Hyphomonas</taxon>
    </lineage>
</organism>
<protein>
    <submittedName>
        <fullName evidence="2">Putative lipoprotein</fullName>
    </submittedName>
</protein>
<dbReference type="RefSeq" id="WP_035612747.1">
    <property type="nucleotide sequence ID" value="NZ_ARYK01000001.1"/>
</dbReference>
<keyword evidence="1" id="KW-0732">Signal</keyword>
<dbReference type="OrthoDB" id="7620158at2"/>
<evidence type="ECO:0000313" key="3">
    <source>
        <dbReference type="Proteomes" id="UP000025171"/>
    </source>
</evidence>
<sequence>MSRSFKASLAFLSLALVPACAAYDHQDANLLGEANRSNIALQSVRDVNLPNSKAVETTSGVRAAKAVKALNEGKSTQLRQADAGGGGS</sequence>
<evidence type="ECO:0000256" key="1">
    <source>
        <dbReference type="SAM" id="SignalP"/>
    </source>
</evidence>
<gene>
    <name evidence="2" type="ORF">HJO_01240</name>
</gene>
<name>A0A059FTM4_9PROT</name>
<feature type="signal peptide" evidence="1">
    <location>
        <begin position="1"/>
        <end position="21"/>
    </location>
</feature>
<comment type="caution">
    <text evidence="2">The sequence shown here is derived from an EMBL/GenBank/DDBJ whole genome shotgun (WGS) entry which is preliminary data.</text>
</comment>
<dbReference type="Proteomes" id="UP000025171">
    <property type="component" value="Unassembled WGS sequence"/>
</dbReference>
<dbReference type="STRING" id="1280950.HJO_01240"/>
<accession>A0A059FTM4</accession>
<reference evidence="2 3" key="1">
    <citation type="journal article" date="2014" name="Antonie Van Leeuwenhoek">
        <title>Hyphomonas beringensis sp. nov. and Hyphomonas chukchiensis sp. nov., isolated from surface seawater of the Bering Sea and Chukchi Sea.</title>
        <authorList>
            <person name="Li C."/>
            <person name="Lai Q."/>
            <person name="Li G."/>
            <person name="Dong C."/>
            <person name="Wang J."/>
            <person name="Liao Y."/>
            <person name="Shao Z."/>
        </authorList>
    </citation>
    <scope>NUCLEOTIDE SEQUENCE [LARGE SCALE GENOMIC DNA]</scope>
    <source>
        <strain evidence="2 3">MHS-2</strain>
    </source>
</reference>
<keyword evidence="3" id="KW-1185">Reference proteome</keyword>
<keyword evidence="2" id="KW-0449">Lipoprotein</keyword>
<feature type="chain" id="PRO_5001572846" evidence="1">
    <location>
        <begin position="22"/>
        <end position="88"/>
    </location>
</feature>
<evidence type="ECO:0000313" key="2">
    <source>
        <dbReference type="EMBL" id="KCZ93957.1"/>
    </source>
</evidence>